<dbReference type="InterPro" id="IPR011051">
    <property type="entry name" value="RmlC_Cupin_sf"/>
</dbReference>
<gene>
    <name evidence="1" type="ORF">KS2013_810</name>
</gene>
<dbReference type="SUPFAM" id="SSF51182">
    <property type="entry name" value="RmlC-like cupins"/>
    <property type="match status" value="1"/>
</dbReference>
<accession>A0A1B3B9R7</accession>
<dbReference type="InterPro" id="IPR014710">
    <property type="entry name" value="RmlC-like_jellyroll"/>
</dbReference>
<dbReference type="RefSeq" id="WP_068990110.1">
    <property type="nucleotide sequence ID" value="NZ_CP012418.1"/>
</dbReference>
<dbReference type="AlphaFoldDB" id="A0A1B3B9R7"/>
<dbReference type="Proteomes" id="UP000094147">
    <property type="component" value="Chromosome"/>
</dbReference>
<keyword evidence="2" id="KW-1185">Reference proteome</keyword>
<sequence length="158" mass="17975">MDNFNPNQVSFKQGSENLQQFLKKAKVDIHEQILTSRDKLSERLKEAMQIKNVPRGFKKWQLPFLMEPTQIFMTQADPGAKVGRHAHEEGDGLRFITQGSIIYEGKELTAGDWMFIPAGKDYEFEVGPHGAIMGYCYCCSCAGAKDIFDPEIVYTPRH</sequence>
<dbReference type="KEGG" id="ksd:KS2013_810"/>
<reference evidence="2" key="1">
    <citation type="submission" date="2015-08" db="EMBL/GenBank/DDBJ databases">
        <authorList>
            <person name="Kim K.M."/>
        </authorList>
    </citation>
    <scope>NUCLEOTIDE SEQUENCE [LARGE SCALE GENOMIC DNA]</scope>
    <source>
        <strain evidence="2">KCTC 23892</strain>
    </source>
</reference>
<name>A0A1B3B9R7_9GAMM</name>
<proteinExistence type="predicted"/>
<dbReference type="EMBL" id="CP012418">
    <property type="protein sequence ID" value="AOE49533.1"/>
    <property type="molecule type" value="Genomic_DNA"/>
</dbReference>
<evidence type="ECO:0000313" key="1">
    <source>
        <dbReference type="EMBL" id="AOE49533.1"/>
    </source>
</evidence>
<evidence type="ECO:0008006" key="3">
    <source>
        <dbReference type="Google" id="ProtNLM"/>
    </source>
</evidence>
<organism evidence="1 2">
    <name type="scientific">Kangiella sediminilitoris</name>
    <dbReference type="NCBI Taxonomy" id="1144748"/>
    <lineage>
        <taxon>Bacteria</taxon>
        <taxon>Pseudomonadati</taxon>
        <taxon>Pseudomonadota</taxon>
        <taxon>Gammaproteobacteria</taxon>
        <taxon>Kangiellales</taxon>
        <taxon>Kangiellaceae</taxon>
        <taxon>Kangiella</taxon>
    </lineage>
</organism>
<protein>
    <recommendedName>
        <fullName evidence="3">Cupin 2 conserved barrel domain protein</fullName>
    </recommendedName>
</protein>
<dbReference type="OrthoDB" id="7618523at2"/>
<evidence type="ECO:0000313" key="2">
    <source>
        <dbReference type="Proteomes" id="UP000094147"/>
    </source>
</evidence>
<dbReference type="Gene3D" id="2.60.120.10">
    <property type="entry name" value="Jelly Rolls"/>
    <property type="match status" value="1"/>
</dbReference>